<keyword evidence="1" id="KW-0472">Membrane</keyword>
<dbReference type="AlphaFoldDB" id="A0A9E9G978"/>
<keyword evidence="2" id="KW-0496">Mitochondrion</keyword>
<reference evidence="2" key="2">
    <citation type="submission" date="2022-05" db="EMBL/GenBank/DDBJ databases">
        <authorList>
            <person name="Ma X."/>
        </authorList>
    </citation>
    <scope>NUCLEOTIDE SEQUENCE</scope>
    <source>
        <tissue evidence="2">Intestine</tissue>
    </source>
</reference>
<geneLocation type="mitochondrion" evidence="2"/>
<organism evidence="2">
    <name type="scientific">Neofoleyellides sp. XM-2022</name>
    <dbReference type="NCBI Taxonomy" id="3014012"/>
    <lineage>
        <taxon>Eukaryota</taxon>
        <taxon>Metazoa</taxon>
        <taxon>Ecdysozoa</taxon>
        <taxon>Nematoda</taxon>
        <taxon>Chromadorea</taxon>
        <taxon>Rhabditida</taxon>
        <taxon>Spirurina</taxon>
        <taxon>Spiruromorpha</taxon>
        <taxon>Filarioidea</taxon>
        <taxon>Onchocercidae</taxon>
        <taxon>Neofoleyellides</taxon>
    </lineage>
</organism>
<proteinExistence type="predicted"/>
<dbReference type="EMBL" id="ON641583">
    <property type="protein sequence ID" value="WAP90822.1"/>
    <property type="molecule type" value="Genomic_DNA"/>
</dbReference>
<evidence type="ECO:0000313" key="2">
    <source>
        <dbReference type="EMBL" id="WAP90822.1"/>
    </source>
</evidence>
<feature type="transmembrane region" description="Helical" evidence="1">
    <location>
        <begin position="123"/>
        <end position="144"/>
    </location>
</feature>
<keyword evidence="1" id="KW-1133">Transmembrane helix</keyword>
<sequence length="153" mass="18754">MLLKIFLYMFFLFLLSFIFFCYSIVEYDPLKSCLNFCLGVLFGSIFVSFGVHSWYSYFIILIFLSGVMSMMVYYCSLCGFSYFYSSYIYFFLFSFFFIFFFTYDFCYVFNDYNFLVMYYSYNFFYVCWLVFILMLLLVFVSFNLDNDFCLRSL</sequence>
<name>A0A9E9G978_9BILA</name>
<feature type="transmembrane region" description="Helical" evidence="1">
    <location>
        <begin position="57"/>
        <end position="75"/>
    </location>
</feature>
<accession>A0A9E9G978</accession>
<reference evidence="2" key="1">
    <citation type="journal article" date="2022" name="Animals (Basel)">
        <title>First Description of the Mitogenome Features of Neofoleyellides Genus (Nematoda: Onchocercidae) Isolated from a Wild Bird (Pyrrhocorax pyrrhocorax).</title>
        <authorList>
            <person name="Wu T."/>
            <person name="Ma X."/>
            <person name="Wang F."/>
            <person name="Xie L."/>
            <person name="Lv Q."/>
            <person name="Zeng M."/>
            <person name="Xu Y."/>
            <person name="Qin S."/>
            <person name="Chang Q."/>
        </authorList>
    </citation>
    <scope>NUCLEOTIDE SEQUENCE</scope>
    <source>
        <tissue evidence="2">Intestine</tissue>
    </source>
</reference>
<feature type="transmembrane region" description="Helical" evidence="1">
    <location>
        <begin position="6"/>
        <end position="25"/>
    </location>
</feature>
<keyword evidence="1" id="KW-0812">Transmembrane</keyword>
<protein>
    <submittedName>
        <fullName evidence="2">NADH dehydrogenase subunit 6</fullName>
    </submittedName>
</protein>
<evidence type="ECO:0000256" key="1">
    <source>
        <dbReference type="SAM" id="Phobius"/>
    </source>
</evidence>
<gene>
    <name evidence="2" type="primary">nad6</name>
</gene>
<feature type="transmembrane region" description="Helical" evidence="1">
    <location>
        <begin position="82"/>
        <end position="103"/>
    </location>
</feature>
<feature type="transmembrane region" description="Helical" evidence="1">
    <location>
        <begin position="32"/>
        <end position="51"/>
    </location>
</feature>